<dbReference type="Pfam" id="PF22481">
    <property type="entry name" value="DUF6985"/>
    <property type="match status" value="1"/>
</dbReference>
<dbReference type="EMBL" id="SJPP01000001">
    <property type="protein sequence ID" value="TWU14652.1"/>
    <property type="molecule type" value="Genomic_DNA"/>
</dbReference>
<evidence type="ECO:0000313" key="2">
    <source>
        <dbReference type="EMBL" id="TWU14652.1"/>
    </source>
</evidence>
<evidence type="ECO:0000259" key="1">
    <source>
        <dbReference type="Pfam" id="PF22481"/>
    </source>
</evidence>
<comment type="caution">
    <text evidence="2">The sequence shown here is derived from an EMBL/GenBank/DDBJ whole genome shotgun (WGS) entry which is preliminary data.</text>
</comment>
<dbReference type="Proteomes" id="UP000320735">
    <property type="component" value="Unassembled WGS sequence"/>
</dbReference>
<dbReference type="AlphaFoldDB" id="A0A5C6BSF2"/>
<sequence>MAPKDSFGAAQPQEFWQRITLKTKLLLPTSSAHKESFWATLRMVLFWNILAEQNAIYSGRGAAMTDNLDLTDLKWDAECEEWCSQITIPELASCDASTEQRIPISTDLSQASFPLLVHNRMGNEQPTGWQCEALSFFNGHRAEIVGNSLQAILEWYVPYVDEYRQVFQAYSPPDDSLDDLDKDFPVIDNTDQLRALIALDCVVVHEASRGGVSDIGLCFDCCWDDEHGLGVLVNKLDVVKMGGADVATEDRYETFLNGTEWKLAPETSG</sequence>
<proteinExistence type="predicted"/>
<protein>
    <recommendedName>
        <fullName evidence="1">DUF6985 domain-containing protein</fullName>
    </recommendedName>
</protein>
<keyword evidence="3" id="KW-1185">Reference proteome</keyword>
<feature type="domain" description="DUF6985" evidence="1">
    <location>
        <begin position="111"/>
        <end position="246"/>
    </location>
</feature>
<dbReference type="InterPro" id="IPR054254">
    <property type="entry name" value="DUF6985"/>
</dbReference>
<name>A0A5C6BSF2_9PLAN</name>
<accession>A0A5C6BSF2</accession>
<gene>
    <name evidence="2" type="ORF">CA54_35210</name>
</gene>
<evidence type="ECO:0000313" key="3">
    <source>
        <dbReference type="Proteomes" id="UP000320735"/>
    </source>
</evidence>
<reference evidence="2 3" key="1">
    <citation type="submission" date="2019-02" db="EMBL/GenBank/DDBJ databases">
        <title>Deep-cultivation of Planctomycetes and their phenomic and genomic characterization uncovers novel biology.</title>
        <authorList>
            <person name="Wiegand S."/>
            <person name="Jogler M."/>
            <person name="Boedeker C."/>
            <person name="Pinto D."/>
            <person name="Vollmers J."/>
            <person name="Rivas-Marin E."/>
            <person name="Kohn T."/>
            <person name="Peeters S.H."/>
            <person name="Heuer A."/>
            <person name="Rast P."/>
            <person name="Oberbeckmann S."/>
            <person name="Bunk B."/>
            <person name="Jeske O."/>
            <person name="Meyerdierks A."/>
            <person name="Storesund J.E."/>
            <person name="Kallscheuer N."/>
            <person name="Luecker S."/>
            <person name="Lage O.M."/>
            <person name="Pohl T."/>
            <person name="Merkel B.J."/>
            <person name="Hornburger P."/>
            <person name="Mueller R.-W."/>
            <person name="Bruemmer F."/>
            <person name="Labrenz M."/>
            <person name="Spormann A.M."/>
            <person name="Op Den Camp H."/>
            <person name="Overmann J."/>
            <person name="Amann R."/>
            <person name="Jetten M.S.M."/>
            <person name="Mascher T."/>
            <person name="Medema M.H."/>
            <person name="Devos D.P."/>
            <person name="Kaster A.-K."/>
            <person name="Ovreas L."/>
            <person name="Rohde M."/>
            <person name="Galperin M.Y."/>
            <person name="Jogler C."/>
        </authorList>
    </citation>
    <scope>NUCLEOTIDE SEQUENCE [LARGE SCALE GENOMIC DNA]</scope>
    <source>
        <strain evidence="2 3">CA54</strain>
    </source>
</reference>
<organism evidence="2 3">
    <name type="scientific">Symmachiella macrocystis</name>
    <dbReference type="NCBI Taxonomy" id="2527985"/>
    <lineage>
        <taxon>Bacteria</taxon>
        <taxon>Pseudomonadati</taxon>
        <taxon>Planctomycetota</taxon>
        <taxon>Planctomycetia</taxon>
        <taxon>Planctomycetales</taxon>
        <taxon>Planctomycetaceae</taxon>
        <taxon>Symmachiella</taxon>
    </lineage>
</organism>